<proteinExistence type="predicted"/>
<evidence type="ECO:0000313" key="1">
    <source>
        <dbReference type="EMBL" id="SVC63743.1"/>
    </source>
</evidence>
<gene>
    <name evidence="1" type="ORF">METZ01_LOCUS316597</name>
</gene>
<sequence>MHLSLSEFKTKIIDLALDLSKENLF</sequence>
<dbReference type="EMBL" id="UINC01102262">
    <property type="protein sequence ID" value="SVC63743.1"/>
    <property type="molecule type" value="Genomic_DNA"/>
</dbReference>
<feature type="non-terminal residue" evidence="1">
    <location>
        <position position="25"/>
    </location>
</feature>
<protein>
    <submittedName>
        <fullName evidence="1">Uncharacterized protein</fullName>
    </submittedName>
</protein>
<reference evidence="1" key="1">
    <citation type="submission" date="2018-05" db="EMBL/GenBank/DDBJ databases">
        <authorList>
            <person name="Lanie J.A."/>
            <person name="Ng W.-L."/>
            <person name="Kazmierczak K.M."/>
            <person name="Andrzejewski T.M."/>
            <person name="Davidsen T.M."/>
            <person name="Wayne K.J."/>
            <person name="Tettelin H."/>
            <person name="Glass J.I."/>
            <person name="Rusch D."/>
            <person name="Podicherti R."/>
            <person name="Tsui H.-C.T."/>
            <person name="Winkler M.E."/>
        </authorList>
    </citation>
    <scope>NUCLEOTIDE SEQUENCE</scope>
</reference>
<organism evidence="1">
    <name type="scientific">marine metagenome</name>
    <dbReference type="NCBI Taxonomy" id="408172"/>
    <lineage>
        <taxon>unclassified sequences</taxon>
        <taxon>metagenomes</taxon>
        <taxon>ecological metagenomes</taxon>
    </lineage>
</organism>
<name>A0A382NRD7_9ZZZZ</name>
<accession>A0A382NRD7</accession>
<dbReference type="AlphaFoldDB" id="A0A382NRD7"/>